<keyword evidence="4" id="KW-1185">Reference proteome</keyword>
<dbReference type="PROSITE" id="PS51736">
    <property type="entry name" value="RECOMBINASES_3"/>
    <property type="match status" value="1"/>
</dbReference>
<accession>A0ABY5SXC7</accession>
<reference evidence="3" key="1">
    <citation type="submission" date="2022-02" db="EMBL/GenBank/DDBJ databases">
        <title>Qipengyuania spongiae sp. nov., isolated from marine sponge.</title>
        <authorList>
            <person name="Li Z."/>
            <person name="Zhang M."/>
        </authorList>
    </citation>
    <scope>NUCLEOTIDE SEQUENCE</scope>
    <source>
        <strain evidence="3">PHS-Z21</strain>
    </source>
</reference>
<dbReference type="InterPro" id="IPR038109">
    <property type="entry name" value="DNA_bind_recomb_sf"/>
</dbReference>
<dbReference type="SUPFAM" id="SSF53041">
    <property type="entry name" value="Resolvase-like"/>
    <property type="match status" value="1"/>
</dbReference>
<dbReference type="CDD" id="cd03768">
    <property type="entry name" value="SR_ResInv"/>
    <property type="match status" value="1"/>
</dbReference>
<gene>
    <name evidence="3" type="ORF">L1F33_13345</name>
</gene>
<organism evidence="3 4">
    <name type="scientific">Qipengyuania spongiae</name>
    <dbReference type="NCBI Taxonomy" id="2909673"/>
    <lineage>
        <taxon>Bacteria</taxon>
        <taxon>Pseudomonadati</taxon>
        <taxon>Pseudomonadota</taxon>
        <taxon>Alphaproteobacteria</taxon>
        <taxon>Sphingomonadales</taxon>
        <taxon>Erythrobacteraceae</taxon>
        <taxon>Qipengyuania</taxon>
    </lineage>
</organism>
<dbReference type="Pfam" id="PF00239">
    <property type="entry name" value="Resolvase"/>
    <property type="match status" value="1"/>
</dbReference>
<dbReference type="RefSeq" id="WP_265558377.1">
    <property type="nucleotide sequence ID" value="NZ_CP092471.1"/>
</dbReference>
<protein>
    <submittedName>
        <fullName evidence="3">Recombinase family protein</fullName>
    </submittedName>
</protein>
<sequence>MKRLRAAIYTRKSSEEGLDQEFNSLDAQREVCEAYIASQKSEGWQLVRTRYDDGGWSGGTIERPALQQLLAEIQAGRIDIVVVYKVDRLSRSLADFARMVELFDRHSVSFVSVTQAFNTTSSMGRLTLNVLLSFAQFEREVTGERIRDKIAASKAKGMWMGGCPPLGYDPNDRSLAVNEGEAETVRHIFRRYLKLGSVYALHAELESDGIRTKVIQTRNGQRGGVRFGRGNLAHLLQNRIYIGEIVHKGTSYPGLHEAIVDRETFEEVQAMIDAQKRGSRKRTLDRAPLTGILFDALGNRMAPTHARGRGGKRYLYYVSLVAPSDDAARVLRRVPAPNIEELLIELMRSWTARPNAGWPELLRFLRRVELHPEAVIVDLVKPAHEKWAIGGEETCDHGADGVLRITSPVRVLTRGGRTSRIEGSARSGRCRPDRALIAGLRRAHSELASRGVDLAAPKLTIDAARGLGDPYLRKLSGLAFLAPDIQRAILEGRQPAGLNLADLLSMTLPLSWSEQRKLLRIT</sequence>
<dbReference type="InterPro" id="IPR050639">
    <property type="entry name" value="SSR_resolvase"/>
</dbReference>
<evidence type="ECO:0000313" key="3">
    <source>
        <dbReference type="EMBL" id="UVI39197.1"/>
    </source>
</evidence>
<evidence type="ECO:0000259" key="1">
    <source>
        <dbReference type="PROSITE" id="PS51736"/>
    </source>
</evidence>
<evidence type="ECO:0000259" key="2">
    <source>
        <dbReference type="PROSITE" id="PS51737"/>
    </source>
</evidence>
<dbReference type="Pfam" id="PF07508">
    <property type="entry name" value="Recombinase"/>
    <property type="match status" value="1"/>
</dbReference>
<dbReference type="InterPro" id="IPR011109">
    <property type="entry name" value="DNA_bind_recombinase_dom"/>
</dbReference>
<dbReference type="SMART" id="SM00857">
    <property type="entry name" value="Resolvase"/>
    <property type="match status" value="1"/>
</dbReference>
<dbReference type="InterPro" id="IPR006119">
    <property type="entry name" value="Resolv_N"/>
</dbReference>
<evidence type="ECO:0000313" key="4">
    <source>
        <dbReference type="Proteomes" id="UP001065265"/>
    </source>
</evidence>
<dbReference type="PANTHER" id="PTHR30461:SF23">
    <property type="entry name" value="DNA RECOMBINASE-RELATED"/>
    <property type="match status" value="1"/>
</dbReference>
<feature type="domain" description="Recombinase" evidence="2">
    <location>
        <begin position="165"/>
        <end position="278"/>
    </location>
</feature>
<dbReference type="Gene3D" id="3.40.50.1390">
    <property type="entry name" value="Resolvase, N-terminal catalytic domain"/>
    <property type="match status" value="1"/>
</dbReference>
<proteinExistence type="predicted"/>
<feature type="domain" description="Resolvase/invertase-type recombinase catalytic" evidence="1">
    <location>
        <begin position="5"/>
        <end position="157"/>
    </location>
</feature>
<dbReference type="Gene3D" id="3.90.1750.20">
    <property type="entry name" value="Putative Large Serine Recombinase, Chain B, Domain 2"/>
    <property type="match status" value="1"/>
</dbReference>
<dbReference type="Proteomes" id="UP001065265">
    <property type="component" value="Chromosome"/>
</dbReference>
<dbReference type="PROSITE" id="PS51737">
    <property type="entry name" value="RECOMBINASE_DNA_BIND"/>
    <property type="match status" value="1"/>
</dbReference>
<dbReference type="InterPro" id="IPR036162">
    <property type="entry name" value="Resolvase-like_N_sf"/>
</dbReference>
<dbReference type="EMBL" id="CP092471">
    <property type="protein sequence ID" value="UVI39197.1"/>
    <property type="molecule type" value="Genomic_DNA"/>
</dbReference>
<name>A0ABY5SXC7_9SPHN</name>
<dbReference type="PANTHER" id="PTHR30461">
    <property type="entry name" value="DNA-INVERTASE FROM LAMBDOID PROPHAGE"/>
    <property type="match status" value="1"/>
</dbReference>